<dbReference type="PANTHER" id="PTHR39168">
    <property type="entry name" value="TRANSCRIPTIONAL REGULATOR-RELATED"/>
    <property type="match status" value="1"/>
</dbReference>
<dbReference type="AlphaFoldDB" id="A0A7H8N820"/>
<dbReference type="GO" id="GO:0046686">
    <property type="term" value="P:response to cadmium ion"/>
    <property type="evidence" value="ECO:0007669"/>
    <property type="project" value="TreeGrafter"/>
</dbReference>
<dbReference type="PANTHER" id="PTHR39168:SF1">
    <property type="entry name" value="TRANSCRIPTIONAL REGULATORY PROTEIN"/>
    <property type="match status" value="1"/>
</dbReference>
<evidence type="ECO:0000259" key="1">
    <source>
        <dbReference type="PROSITE" id="PS50987"/>
    </source>
</evidence>
<dbReference type="Proteomes" id="UP000509303">
    <property type="component" value="Chromosome"/>
</dbReference>
<name>A0A7H8N820_9ACTN</name>
<dbReference type="CDD" id="cd00090">
    <property type="entry name" value="HTH_ARSR"/>
    <property type="match status" value="1"/>
</dbReference>
<dbReference type="GO" id="GO:0010288">
    <property type="term" value="P:response to lead ion"/>
    <property type="evidence" value="ECO:0007669"/>
    <property type="project" value="TreeGrafter"/>
</dbReference>
<dbReference type="InterPro" id="IPR036388">
    <property type="entry name" value="WH-like_DNA-bd_sf"/>
</dbReference>
<dbReference type="Pfam" id="PF12840">
    <property type="entry name" value="HTH_20"/>
    <property type="match status" value="1"/>
</dbReference>
<dbReference type="InterPro" id="IPR001845">
    <property type="entry name" value="HTH_ArsR_DNA-bd_dom"/>
</dbReference>
<dbReference type="InterPro" id="IPR052543">
    <property type="entry name" value="HTH_Metal-responsive_Reg"/>
</dbReference>
<sequence>MMEEPLKQQTDIARAAALIADPSRARMLKCLADGRPLPASALAGEAGVSAATASVHLAKLVAGGFVTVERQGRHRYYRLAGPDVSAALEALALIAPPLPVTSLKQSNRAGALHRARTCYDHLAGQLGTGLMGALIDRGVLTGYDGVHRPDEAVRDRPASYGGDIRYELTDSGRTRLRALGVDTDQLPPRRPAVLYCVDWSEHRHHLGGGLGAALTARLFALDWVRWGAAPRVVQVTEEGATGLARMFGLRLGW</sequence>
<dbReference type="Gene3D" id="1.10.10.10">
    <property type="entry name" value="Winged helix-like DNA-binding domain superfamily/Winged helix DNA-binding domain"/>
    <property type="match status" value="1"/>
</dbReference>
<dbReference type="GO" id="GO:0097063">
    <property type="term" value="F:cadmium ion sensor activity"/>
    <property type="evidence" value="ECO:0007669"/>
    <property type="project" value="TreeGrafter"/>
</dbReference>
<dbReference type="PRINTS" id="PR00778">
    <property type="entry name" value="HTHARSR"/>
</dbReference>
<evidence type="ECO:0000313" key="2">
    <source>
        <dbReference type="EMBL" id="QKW50476.1"/>
    </source>
</evidence>
<evidence type="ECO:0000313" key="3">
    <source>
        <dbReference type="Proteomes" id="UP000509303"/>
    </source>
</evidence>
<protein>
    <submittedName>
        <fullName evidence="2">Winged helix-turn-helix transcriptional regulator</fullName>
    </submittedName>
</protein>
<dbReference type="RefSeq" id="WP_176162212.1">
    <property type="nucleotide sequence ID" value="NZ_CP054929.1"/>
</dbReference>
<feature type="domain" description="HTH arsR-type" evidence="1">
    <location>
        <begin position="2"/>
        <end position="99"/>
    </location>
</feature>
<dbReference type="InterPro" id="IPR036390">
    <property type="entry name" value="WH_DNA-bd_sf"/>
</dbReference>
<keyword evidence="3" id="KW-1185">Reference proteome</keyword>
<proteinExistence type="predicted"/>
<organism evidence="2 3">
    <name type="scientific">Streptomyces buecherae</name>
    <dbReference type="NCBI Taxonomy" id="2763006"/>
    <lineage>
        <taxon>Bacteria</taxon>
        <taxon>Bacillati</taxon>
        <taxon>Actinomycetota</taxon>
        <taxon>Actinomycetes</taxon>
        <taxon>Kitasatosporales</taxon>
        <taxon>Streptomycetaceae</taxon>
        <taxon>Streptomyces</taxon>
    </lineage>
</organism>
<dbReference type="GO" id="GO:0003677">
    <property type="term" value="F:DNA binding"/>
    <property type="evidence" value="ECO:0007669"/>
    <property type="project" value="TreeGrafter"/>
</dbReference>
<dbReference type="InterPro" id="IPR011991">
    <property type="entry name" value="ArsR-like_HTH"/>
</dbReference>
<dbReference type="PROSITE" id="PS50987">
    <property type="entry name" value="HTH_ARSR_2"/>
    <property type="match status" value="1"/>
</dbReference>
<dbReference type="EMBL" id="CP054929">
    <property type="protein sequence ID" value="QKW50476.1"/>
    <property type="molecule type" value="Genomic_DNA"/>
</dbReference>
<gene>
    <name evidence="2" type="ORF">HUT08_14110</name>
</gene>
<dbReference type="SMART" id="SM00418">
    <property type="entry name" value="HTH_ARSR"/>
    <property type="match status" value="1"/>
</dbReference>
<accession>A0A7H8N820</accession>
<dbReference type="GO" id="GO:0032791">
    <property type="term" value="F:lead ion binding"/>
    <property type="evidence" value="ECO:0007669"/>
    <property type="project" value="TreeGrafter"/>
</dbReference>
<dbReference type="GO" id="GO:0003700">
    <property type="term" value="F:DNA-binding transcription factor activity"/>
    <property type="evidence" value="ECO:0007669"/>
    <property type="project" value="InterPro"/>
</dbReference>
<dbReference type="NCBIfam" id="NF033788">
    <property type="entry name" value="HTH_metalloreg"/>
    <property type="match status" value="1"/>
</dbReference>
<reference evidence="2 3" key="1">
    <citation type="submission" date="2020-06" db="EMBL/GenBank/DDBJ databases">
        <title>Genome mining for natural products.</title>
        <authorList>
            <person name="Zhang B."/>
            <person name="Shi J."/>
            <person name="Ge H."/>
        </authorList>
    </citation>
    <scope>NUCLEOTIDE SEQUENCE [LARGE SCALE GENOMIC DNA]</scope>
    <source>
        <strain evidence="2 3">NA00687</strain>
    </source>
</reference>
<dbReference type="SUPFAM" id="SSF46785">
    <property type="entry name" value="Winged helix' DNA-binding domain"/>
    <property type="match status" value="1"/>
</dbReference>